<reference evidence="1 2" key="1">
    <citation type="submission" date="2019-03" db="EMBL/GenBank/DDBJ databases">
        <title>Genomic analyses of the natural microbiome of Caenorhabditis elegans.</title>
        <authorList>
            <person name="Samuel B."/>
        </authorList>
    </citation>
    <scope>NUCLEOTIDE SEQUENCE [LARGE SCALE GENOMIC DNA]</scope>
    <source>
        <strain evidence="1 2">JUb65</strain>
    </source>
</reference>
<dbReference type="GO" id="GO:0016627">
    <property type="term" value="F:oxidoreductase activity, acting on the CH-CH group of donors"/>
    <property type="evidence" value="ECO:0007669"/>
    <property type="project" value="InterPro"/>
</dbReference>
<dbReference type="Gene3D" id="1.10.540.10">
    <property type="entry name" value="Acyl-CoA dehydrogenase/oxidase, N-terminal domain"/>
    <property type="match status" value="1"/>
</dbReference>
<proteinExistence type="predicted"/>
<accession>A0A4R6DCX5</accession>
<evidence type="ECO:0000313" key="1">
    <source>
        <dbReference type="EMBL" id="TDN42397.1"/>
    </source>
</evidence>
<dbReference type="InterPro" id="IPR037069">
    <property type="entry name" value="AcylCoA_DH/ox_N_sf"/>
</dbReference>
<dbReference type="Gene3D" id="2.40.110.10">
    <property type="entry name" value="Butyryl-CoA Dehydrogenase, subunit A, domain 2"/>
    <property type="match status" value="1"/>
</dbReference>
<dbReference type="Proteomes" id="UP000295764">
    <property type="component" value="Unassembled WGS sequence"/>
</dbReference>
<gene>
    <name evidence="1" type="ORF">EDF64_11240</name>
</gene>
<dbReference type="SUPFAM" id="SSF56645">
    <property type="entry name" value="Acyl-CoA dehydrogenase NM domain-like"/>
    <property type="match status" value="1"/>
</dbReference>
<dbReference type="InterPro" id="IPR046373">
    <property type="entry name" value="Acyl-CoA_Oxase/DH_mid-dom_sf"/>
</dbReference>
<dbReference type="PIRSF" id="PIRSF016578">
    <property type="entry name" value="HsaA"/>
    <property type="match status" value="1"/>
</dbReference>
<dbReference type="InterPro" id="IPR009100">
    <property type="entry name" value="AcylCoA_DH/oxidase_NM_dom_sf"/>
</dbReference>
<name>A0A4R6DCX5_9MICO</name>
<protein>
    <submittedName>
        <fullName evidence="1">Alkylation response protein AidB-like acyl-CoA dehydrogenase</fullName>
    </submittedName>
</protein>
<dbReference type="Gene3D" id="1.20.140.10">
    <property type="entry name" value="Butyryl-CoA Dehydrogenase, subunit A, domain 3"/>
    <property type="match status" value="1"/>
</dbReference>
<dbReference type="RefSeq" id="WP_133520785.1">
    <property type="nucleotide sequence ID" value="NZ_SNVW01000012.1"/>
</dbReference>
<sequence length="343" mass="35281">MPMSPSVSKPTTQHDRGAVREHLARSGVLDAWRPDRGGPTPWTVADIADRLRDLGAADADLGWIGAVAAVTNLAVAEFPDETLHEVWESDGDTLVAGTLAPQGTGTWTDGAFHVRAVSTPASGLPWADWVMATVRDADSGALVRVLVPIADVRVETTWDASGLQDSGGDTAHLEDVVVPARRTRTLAPAPSVAPLTFFATIFFAAPLIGAVESALDRVLDDVAAHGERSARADVRAAVGAAARDVARAAGLRAAASGALGTRDEVDALPAVARATSADLAVQALAAAEQALPLLVSGTGAAALRTGHPLARTVRDVAVGARHTALSPTKSALAHTDALFEGRS</sequence>
<dbReference type="EMBL" id="SNVW01000012">
    <property type="protein sequence ID" value="TDN42397.1"/>
    <property type="molecule type" value="Genomic_DNA"/>
</dbReference>
<comment type="caution">
    <text evidence="1">The sequence shown here is derived from an EMBL/GenBank/DDBJ whole genome shotgun (WGS) entry which is preliminary data.</text>
</comment>
<evidence type="ECO:0000313" key="2">
    <source>
        <dbReference type="Proteomes" id="UP000295764"/>
    </source>
</evidence>
<dbReference type="AlphaFoldDB" id="A0A4R6DCX5"/>
<dbReference type="OrthoDB" id="3404950at2"/>
<organism evidence="1 2">
    <name type="scientific">Curtobacterium flaccumfaciens</name>
    <dbReference type="NCBI Taxonomy" id="2035"/>
    <lineage>
        <taxon>Bacteria</taxon>
        <taxon>Bacillati</taxon>
        <taxon>Actinomycetota</taxon>
        <taxon>Actinomycetes</taxon>
        <taxon>Micrococcales</taxon>
        <taxon>Microbacteriaceae</taxon>
        <taxon>Curtobacterium</taxon>
    </lineage>
</organism>
<dbReference type="GO" id="GO:0050660">
    <property type="term" value="F:flavin adenine dinucleotide binding"/>
    <property type="evidence" value="ECO:0007669"/>
    <property type="project" value="InterPro"/>
</dbReference>